<sequence>MPTLDQVLQQALWKDKTIARETLLRAGADVDTVPTADEVEQYSRRLLRNGRWVPSAEAAAALDLVIGARPDPQNQPHSYQGGFLRGNAALPWRHFSRERIALQLIVRIADYRYIEQQHHSLCGPVTFMHDIAKRTPQAYAAYVIGLAENRRGPLGQMTVKVKSGSSLLGKRINSAPGSPRICEADYIALASLRDGSNILAYRSPFTHTMLEGATSPADMVRWMRDTGYQHVEDHSHMGSWRLRGLLIKAHRTSVGQNTVGPHLNQMRHKRNAGHTVMMCAAGSLANMALGRSLRDDMTMRVFGGHFMLVNSVDVTANGAIFDLVTWGRDSSENRIEIPWSKLASWYGGFVSGLP</sequence>
<proteinExistence type="predicted"/>
<accession>A0A3S0ZAC2</accession>
<dbReference type="Proteomes" id="UP000281118">
    <property type="component" value="Unassembled WGS sequence"/>
</dbReference>
<dbReference type="EMBL" id="RXFT01000006">
    <property type="protein sequence ID" value="RUR68450.1"/>
    <property type="molecule type" value="Genomic_DNA"/>
</dbReference>
<gene>
    <name evidence="1" type="ORF">EJP67_15420</name>
</gene>
<evidence type="ECO:0000313" key="2">
    <source>
        <dbReference type="Proteomes" id="UP000281118"/>
    </source>
</evidence>
<name>A0A3S0ZAC2_9BURK</name>
<dbReference type="RefSeq" id="WP_126022595.1">
    <property type="nucleotide sequence ID" value="NZ_RXFT01000006.1"/>
</dbReference>
<reference evidence="1 2" key="1">
    <citation type="submission" date="2018-12" db="EMBL/GenBank/DDBJ databases">
        <title>The genome sequences of Variovorax guangxiensis DSM 27352.</title>
        <authorList>
            <person name="Gao J."/>
            <person name="Sun J."/>
        </authorList>
    </citation>
    <scope>NUCLEOTIDE SEQUENCE [LARGE SCALE GENOMIC DNA]</scope>
    <source>
        <strain evidence="1 2">DSM 27352</strain>
    </source>
</reference>
<protein>
    <submittedName>
        <fullName evidence="1">Uncharacterized protein</fullName>
    </submittedName>
</protein>
<evidence type="ECO:0000313" key="1">
    <source>
        <dbReference type="EMBL" id="RUR68450.1"/>
    </source>
</evidence>
<dbReference type="OrthoDB" id="8857139at2"/>
<dbReference type="AlphaFoldDB" id="A0A3S0ZAC2"/>
<comment type="caution">
    <text evidence="1">The sequence shown here is derived from an EMBL/GenBank/DDBJ whole genome shotgun (WGS) entry which is preliminary data.</text>
</comment>
<organism evidence="1 2">
    <name type="scientific">Variovorax guangxiensis</name>
    <dbReference type="NCBI Taxonomy" id="1775474"/>
    <lineage>
        <taxon>Bacteria</taxon>
        <taxon>Pseudomonadati</taxon>
        <taxon>Pseudomonadota</taxon>
        <taxon>Betaproteobacteria</taxon>
        <taxon>Burkholderiales</taxon>
        <taxon>Comamonadaceae</taxon>
        <taxon>Variovorax</taxon>
    </lineage>
</organism>